<evidence type="ECO:0008006" key="4">
    <source>
        <dbReference type="Google" id="ProtNLM"/>
    </source>
</evidence>
<organism evidence="2 3">
    <name type="scientific">Hephaestia caeni</name>
    <dbReference type="NCBI Taxonomy" id="645617"/>
    <lineage>
        <taxon>Bacteria</taxon>
        <taxon>Pseudomonadati</taxon>
        <taxon>Pseudomonadota</taxon>
        <taxon>Alphaproteobacteria</taxon>
        <taxon>Sphingomonadales</taxon>
        <taxon>Sphingomonadaceae</taxon>
        <taxon>Hephaestia</taxon>
    </lineage>
</organism>
<evidence type="ECO:0000313" key="3">
    <source>
        <dbReference type="Proteomes" id="UP000266568"/>
    </source>
</evidence>
<reference evidence="2 3" key="1">
    <citation type="submission" date="2018-08" db="EMBL/GenBank/DDBJ databases">
        <title>Genomic Encyclopedia of Type Strains, Phase IV (KMG-IV): sequencing the most valuable type-strain genomes for metagenomic binning, comparative biology and taxonomic classification.</title>
        <authorList>
            <person name="Goeker M."/>
        </authorList>
    </citation>
    <scope>NUCLEOTIDE SEQUENCE [LARGE SCALE GENOMIC DNA]</scope>
    <source>
        <strain evidence="2 3">DSM 25527</strain>
    </source>
</reference>
<feature type="chain" id="PRO_5017381744" description="Transmembrane protein" evidence="1">
    <location>
        <begin position="25"/>
        <end position="96"/>
    </location>
</feature>
<dbReference type="Proteomes" id="UP000266568">
    <property type="component" value="Unassembled WGS sequence"/>
</dbReference>
<dbReference type="RefSeq" id="WP_119034147.1">
    <property type="nucleotide sequence ID" value="NZ_QXDC01000002.1"/>
</dbReference>
<sequence length="96" mass="9202">MTLGKYAAGLGAIASLLCSTAAVAADATRSSAALPVAAGQPAPIQGIRTATPLKKQSNAISQNAGIVLGIAAGAAIGTAIYVAFGDDDDDNSDSAG</sequence>
<proteinExistence type="predicted"/>
<protein>
    <recommendedName>
        <fullName evidence="4">Transmembrane protein</fullName>
    </recommendedName>
</protein>
<keyword evidence="1" id="KW-0732">Signal</keyword>
<dbReference type="AlphaFoldDB" id="A0A397P7V0"/>
<dbReference type="EMBL" id="QXDC01000002">
    <property type="protein sequence ID" value="RIA45626.1"/>
    <property type="molecule type" value="Genomic_DNA"/>
</dbReference>
<evidence type="ECO:0000313" key="2">
    <source>
        <dbReference type="EMBL" id="RIA45626.1"/>
    </source>
</evidence>
<accession>A0A397P7V0</accession>
<feature type="signal peptide" evidence="1">
    <location>
        <begin position="1"/>
        <end position="24"/>
    </location>
</feature>
<keyword evidence="3" id="KW-1185">Reference proteome</keyword>
<evidence type="ECO:0000256" key="1">
    <source>
        <dbReference type="SAM" id="SignalP"/>
    </source>
</evidence>
<name>A0A397P7V0_9SPHN</name>
<gene>
    <name evidence="2" type="ORF">DFR49_0148</name>
</gene>
<comment type="caution">
    <text evidence="2">The sequence shown here is derived from an EMBL/GenBank/DDBJ whole genome shotgun (WGS) entry which is preliminary data.</text>
</comment>